<feature type="compositionally biased region" description="Polar residues" evidence="1">
    <location>
        <begin position="98"/>
        <end position="109"/>
    </location>
</feature>
<evidence type="ECO:0000259" key="2">
    <source>
        <dbReference type="Pfam" id="PF10419"/>
    </source>
</evidence>
<dbReference type="Pfam" id="PF10419">
    <property type="entry name" value="TFIIIC_sub6"/>
    <property type="match status" value="1"/>
</dbReference>
<name>A0AAE0NRL5_SORBR</name>
<reference evidence="3" key="2">
    <citation type="submission" date="2023-07" db="EMBL/GenBank/DDBJ databases">
        <authorList>
            <consortium name="Lawrence Berkeley National Laboratory"/>
            <person name="Haridas S."/>
            <person name="Hensen N."/>
            <person name="Bonometti L."/>
            <person name="Westerberg I."/>
            <person name="Brannstrom I.O."/>
            <person name="Guillou S."/>
            <person name="Cros-Aarteil S."/>
            <person name="Calhoun S."/>
            <person name="Kuo A."/>
            <person name="Mondo S."/>
            <person name="Pangilinan J."/>
            <person name="Riley R."/>
            <person name="LaButti K."/>
            <person name="Andreopoulos B."/>
            <person name="Lipzen A."/>
            <person name="Chen C."/>
            <person name="Yanf M."/>
            <person name="Daum C."/>
            <person name="Ng V."/>
            <person name="Clum A."/>
            <person name="Steindorff A."/>
            <person name="Ohm R."/>
            <person name="Martin F."/>
            <person name="Silar P."/>
            <person name="Natvig D."/>
            <person name="Lalanne C."/>
            <person name="Gautier V."/>
            <person name="Ament-velasquez S.L."/>
            <person name="Kruys A."/>
            <person name="Hutchinson M.I."/>
            <person name="Powell A.J."/>
            <person name="Barry K."/>
            <person name="Miller A.N."/>
            <person name="Grigoriev I.V."/>
            <person name="Debuchy R."/>
            <person name="Gladieux P."/>
            <person name="Thoren M.H."/>
            <person name="Johannesson H."/>
        </authorList>
    </citation>
    <scope>NUCLEOTIDE SEQUENCE</scope>
    <source>
        <strain evidence="3">FGSC 1904</strain>
    </source>
</reference>
<gene>
    <name evidence="3" type="ORF">B0T20DRAFT_484938</name>
</gene>
<keyword evidence="4" id="KW-1185">Reference proteome</keyword>
<feature type="region of interest" description="Disordered" evidence="1">
    <location>
        <begin position="405"/>
        <end position="484"/>
    </location>
</feature>
<dbReference type="InterPro" id="IPR019481">
    <property type="entry name" value="TFIIIC_triple_barrel"/>
</dbReference>
<feature type="region of interest" description="Disordered" evidence="1">
    <location>
        <begin position="130"/>
        <end position="166"/>
    </location>
</feature>
<organism evidence="3 4">
    <name type="scientific">Sordaria brevicollis</name>
    <dbReference type="NCBI Taxonomy" id="83679"/>
    <lineage>
        <taxon>Eukaryota</taxon>
        <taxon>Fungi</taxon>
        <taxon>Dikarya</taxon>
        <taxon>Ascomycota</taxon>
        <taxon>Pezizomycotina</taxon>
        <taxon>Sordariomycetes</taxon>
        <taxon>Sordariomycetidae</taxon>
        <taxon>Sordariales</taxon>
        <taxon>Sordariaceae</taxon>
        <taxon>Sordaria</taxon>
    </lineage>
</organism>
<sequence>MGSTAPPVENEDEWEYEYSTTETETYYLTLDLSVRDFLEKHPDDIVNATRNGYRVWYNPLFNTSEPRPMNPDLIAELQGPDDDDEPGKDMPNLDNAVAENNANTGNSAAQDADSKTDDVIDPALRGLEEINKHNKPVEPNKQQQAVNAEKSQPPPKETPKSQSPHQIETIQILDLHSKEPMVSYRNHIFQGSWCENIGTEMIFTPHDPDSPLPALRNISDGKLDLLAASSTRINFKEVRLESKQMAEQNSNNLTKQISSITAWGADDIPERYKRPDGVYVHIGGDKTGQRQPQAHFLEDLIMLKRKLGETDSVTIRPLETRQNKLMMEDEGEERRRKRLKNGHGRYERWRQGLLRKDREKRLEMGLDEAEGYIPRTEQPGQTGKHLGIMEKRVRRPRARKAVLKPLESQEEFPAHPLEPHTLAGPGGASTSVQPVQSVQPQDSSTSLYPPVPQTGTTNWAPNPTEYSAAGNGEGNGNGSNSGQV</sequence>
<dbReference type="AlphaFoldDB" id="A0AAE0NRL5"/>
<accession>A0AAE0NRL5</accession>
<evidence type="ECO:0000313" key="4">
    <source>
        <dbReference type="Proteomes" id="UP001281003"/>
    </source>
</evidence>
<feature type="compositionally biased region" description="Gly residues" evidence="1">
    <location>
        <begin position="471"/>
        <end position="484"/>
    </location>
</feature>
<dbReference type="Gene3D" id="2.60.40.4370">
    <property type="match status" value="1"/>
</dbReference>
<feature type="domain" description="Transcription factor TFIIIC triple barrel" evidence="2">
    <location>
        <begin position="21"/>
        <end position="240"/>
    </location>
</feature>
<feature type="compositionally biased region" description="Polar residues" evidence="1">
    <location>
        <begin position="453"/>
        <end position="465"/>
    </location>
</feature>
<evidence type="ECO:0000256" key="1">
    <source>
        <dbReference type="SAM" id="MobiDB-lite"/>
    </source>
</evidence>
<protein>
    <recommendedName>
        <fullName evidence="2">Transcription factor TFIIIC triple barrel domain-containing protein</fullName>
    </recommendedName>
</protein>
<feature type="compositionally biased region" description="Low complexity" evidence="1">
    <location>
        <begin position="429"/>
        <end position="446"/>
    </location>
</feature>
<reference evidence="3" key="1">
    <citation type="journal article" date="2023" name="Mol. Phylogenet. Evol.">
        <title>Genome-scale phylogeny and comparative genomics of the fungal order Sordariales.</title>
        <authorList>
            <person name="Hensen N."/>
            <person name="Bonometti L."/>
            <person name="Westerberg I."/>
            <person name="Brannstrom I.O."/>
            <person name="Guillou S."/>
            <person name="Cros-Aarteil S."/>
            <person name="Calhoun S."/>
            <person name="Haridas S."/>
            <person name="Kuo A."/>
            <person name="Mondo S."/>
            <person name="Pangilinan J."/>
            <person name="Riley R."/>
            <person name="LaButti K."/>
            <person name="Andreopoulos B."/>
            <person name="Lipzen A."/>
            <person name="Chen C."/>
            <person name="Yan M."/>
            <person name="Daum C."/>
            <person name="Ng V."/>
            <person name="Clum A."/>
            <person name="Steindorff A."/>
            <person name="Ohm R.A."/>
            <person name="Martin F."/>
            <person name="Silar P."/>
            <person name="Natvig D.O."/>
            <person name="Lalanne C."/>
            <person name="Gautier V."/>
            <person name="Ament-Velasquez S.L."/>
            <person name="Kruys A."/>
            <person name="Hutchinson M.I."/>
            <person name="Powell A.J."/>
            <person name="Barry K."/>
            <person name="Miller A.N."/>
            <person name="Grigoriev I.V."/>
            <person name="Debuchy R."/>
            <person name="Gladieux P."/>
            <person name="Hiltunen Thoren M."/>
            <person name="Johannesson H."/>
        </authorList>
    </citation>
    <scope>NUCLEOTIDE SEQUENCE</scope>
    <source>
        <strain evidence="3">FGSC 1904</strain>
    </source>
</reference>
<dbReference type="Proteomes" id="UP001281003">
    <property type="component" value="Unassembled WGS sequence"/>
</dbReference>
<feature type="region of interest" description="Disordered" evidence="1">
    <location>
        <begin position="61"/>
        <end position="117"/>
    </location>
</feature>
<comment type="caution">
    <text evidence="3">The sequence shown here is derived from an EMBL/GenBank/DDBJ whole genome shotgun (WGS) entry which is preliminary data.</text>
</comment>
<evidence type="ECO:0000313" key="3">
    <source>
        <dbReference type="EMBL" id="KAK3386220.1"/>
    </source>
</evidence>
<feature type="compositionally biased region" description="Polar residues" evidence="1">
    <location>
        <begin position="140"/>
        <end position="150"/>
    </location>
</feature>
<dbReference type="EMBL" id="JAUTDP010000022">
    <property type="protein sequence ID" value="KAK3386220.1"/>
    <property type="molecule type" value="Genomic_DNA"/>
</dbReference>
<proteinExistence type="predicted"/>